<dbReference type="PANTHER" id="PTHR32243:SF24">
    <property type="entry name" value="DIACETYLCHITOBIOSE UPTAKE SYSTEM PERMEASE PROTEIN NGCG"/>
    <property type="match status" value="1"/>
</dbReference>
<dbReference type="EMBL" id="CAEZTT010000059">
    <property type="protein sequence ID" value="CAB4576633.1"/>
    <property type="molecule type" value="Genomic_DNA"/>
</dbReference>
<dbReference type="InterPro" id="IPR000515">
    <property type="entry name" value="MetI-like"/>
</dbReference>
<feature type="transmembrane region" description="Helical" evidence="7">
    <location>
        <begin position="76"/>
        <end position="98"/>
    </location>
</feature>
<dbReference type="SUPFAM" id="SSF161098">
    <property type="entry name" value="MetI-like"/>
    <property type="match status" value="1"/>
</dbReference>
<dbReference type="Pfam" id="PF00528">
    <property type="entry name" value="BPD_transp_1"/>
    <property type="match status" value="1"/>
</dbReference>
<evidence type="ECO:0000256" key="4">
    <source>
        <dbReference type="ARBA" id="ARBA00022692"/>
    </source>
</evidence>
<feature type="transmembrane region" description="Helical" evidence="7">
    <location>
        <begin position="153"/>
        <end position="175"/>
    </location>
</feature>
<dbReference type="GO" id="GO:0005886">
    <property type="term" value="C:plasma membrane"/>
    <property type="evidence" value="ECO:0007669"/>
    <property type="project" value="UniProtKB-SubCell"/>
</dbReference>
<dbReference type="PROSITE" id="PS50928">
    <property type="entry name" value="ABC_TM1"/>
    <property type="match status" value="1"/>
</dbReference>
<evidence type="ECO:0000256" key="5">
    <source>
        <dbReference type="ARBA" id="ARBA00022989"/>
    </source>
</evidence>
<evidence type="ECO:0000259" key="8">
    <source>
        <dbReference type="PROSITE" id="PS50928"/>
    </source>
</evidence>
<comment type="subcellular location">
    <subcellularLocation>
        <location evidence="1">Cell membrane</location>
        <topology evidence="1">Multi-pass membrane protein</topology>
    </subcellularLocation>
</comment>
<evidence type="ECO:0000256" key="3">
    <source>
        <dbReference type="ARBA" id="ARBA00022475"/>
    </source>
</evidence>
<name>A0A6J6EQ40_9ZZZZ</name>
<dbReference type="GO" id="GO:0055085">
    <property type="term" value="P:transmembrane transport"/>
    <property type="evidence" value="ECO:0007669"/>
    <property type="project" value="InterPro"/>
</dbReference>
<accession>A0A6J6EQ40</accession>
<evidence type="ECO:0000256" key="7">
    <source>
        <dbReference type="SAM" id="Phobius"/>
    </source>
</evidence>
<feature type="transmembrane region" description="Helical" evidence="7">
    <location>
        <begin position="211"/>
        <end position="232"/>
    </location>
</feature>
<feature type="transmembrane region" description="Helical" evidence="7">
    <location>
        <begin position="40"/>
        <end position="64"/>
    </location>
</feature>
<keyword evidence="6 7" id="KW-0472">Membrane</keyword>
<evidence type="ECO:0000313" key="9">
    <source>
        <dbReference type="EMBL" id="CAB4576633.1"/>
    </source>
</evidence>
<keyword evidence="2" id="KW-0813">Transport</keyword>
<dbReference type="PANTHER" id="PTHR32243">
    <property type="entry name" value="MALTOSE TRANSPORT SYSTEM PERMEASE-RELATED"/>
    <property type="match status" value="1"/>
</dbReference>
<sequence>MINASFRNTNDIFSAPLSLAERFDLTNYQLVFEQGNFGRYFWNSLIVTGGSIVVILILGTLAGYALARYSFRLNNVVYVFFLTGLLIPAKLALVPLFIQLKNMGLLDSRIGLILLYSAGALPAAVFIFTGFIKALPADLDNAARIDGATEFQVFRKIMLPLIVPVMSIVGIYSAIPIWNDFLLPLVFIKDTSKMTIMQGMTVFFGEYANDWGGLFAGLSLAALPIVLLYVILSGQFIKGLTAGATKG</sequence>
<keyword evidence="3" id="KW-1003">Cell membrane</keyword>
<feature type="domain" description="ABC transmembrane type-1" evidence="8">
    <location>
        <begin position="41"/>
        <end position="232"/>
    </location>
</feature>
<dbReference type="CDD" id="cd06261">
    <property type="entry name" value="TM_PBP2"/>
    <property type="match status" value="1"/>
</dbReference>
<dbReference type="InterPro" id="IPR050901">
    <property type="entry name" value="BP-dep_ABC_trans_perm"/>
</dbReference>
<keyword evidence="5 7" id="KW-1133">Transmembrane helix</keyword>
<dbReference type="InterPro" id="IPR035906">
    <property type="entry name" value="MetI-like_sf"/>
</dbReference>
<organism evidence="9">
    <name type="scientific">freshwater metagenome</name>
    <dbReference type="NCBI Taxonomy" id="449393"/>
    <lineage>
        <taxon>unclassified sequences</taxon>
        <taxon>metagenomes</taxon>
        <taxon>ecological metagenomes</taxon>
    </lineage>
</organism>
<keyword evidence="4 7" id="KW-0812">Transmembrane</keyword>
<proteinExistence type="predicted"/>
<dbReference type="AlphaFoldDB" id="A0A6J6EQ40"/>
<evidence type="ECO:0000256" key="2">
    <source>
        <dbReference type="ARBA" id="ARBA00022448"/>
    </source>
</evidence>
<reference evidence="9" key="1">
    <citation type="submission" date="2020-05" db="EMBL/GenBank/DDBJ databases">
        <authorList>
            <person name="Chiriac C."/>
            <person name="Salcher M."/>
            <person name="Ghai R."/>
            <person name="Kavagutti S V."/>
        </authorList>
    </citation>
    <scope>NUCLEOTIDE SEQUENCE</scope>
</reference>
<evidence type="ECO:0000256" key="6">
    <source>
        <dbReference type="ARBA" id="ARBA00023136"/>
    </source>
</evidence>
<evidence type="ECO:0000256" key="1">
    <source>
        <dbReference type="ARBA" id="ARBA00004651"/>
    </source>
</evidence>
<protein>
    <submittedName>
        <fullName evidence="9">Unannotated protein</fullName>
    </submittedName>
</protein>
<dbReference type="Gene3D" id="1.10.3720.10">
    <property type="entry name" value="MetI-like"/>
    <property type="match status" value="1"/>
</dbReference>
<feature type="transmembrane region" description="Helical" evidence="7">
    <location>
        <begin position="110"/>
        <end position="132"/>
    </location>
</feature>
<gene>
    <name evidence="9" type="ORF">UFOPK1726_00610</name>
</gene>